<evidence type="ECO:0000313" key="2">
    <source>
        <dbReference type="EMBL" id="CAF4740421.1"/>
    </source>
</evidence>
<gene>
    <name evidence="1" type="ORF">OVN521_LOCUS48094</name>
    <name evidence="2" type="ORF">OVN521_LOCUS49791</name>
</gene>
<keyword evidence="3" id="KW-1185">Reference proteome</keyword>
<dbReference type="Proteomes" id="UP000663866">
    <property type="component" value="Unassembled WGS sequence"/>
</dbReference>
<protein>
    <submittedName>
        <fullName evidence="2">Uncharacterized protein</fullName>
    </submittedName>
</protein>
<name>A0A821KMJ4_9BILA</name>
<dbReference type="EMBL" id="CAJOBG010098252">
    <property type="protein sequence ID" value="CAF4692053.1"/>
    <property type="molecule type" value="Genomic_DNA"/>
</dbReference>
<accession>A0A821KMJ4</accession>
<proteinExistence type="predicted"/>
<dbReference type="AlphaFoldDB" id="A0A821KMJ4"/>
<evidence type="ECO:0000313" key="3">
    <source>
        <dbReference type="Proteomes" id="UP000663866"/>
    </source>
</evidence>
<evidence type="ECO:0000313" key="1">
    <source>
        <dbReference type="EMBL" id="CAF4692053.1"/>
    </source>
</evidence>
<organism evidence="2 3">
    <name type="scientific">Rotaria magnacalcarata</name>
    <dbReference type="NCBI Taxonomy" id="392030"/>
    <lineage>
        <taxon>Eukaryota</taxon>
        <taxon>Metazoa</taxon>
        <taxon>Spiralia</taxon>
        <taxon>Gnathifera</taxon>
        <taxon>Rotifera</taxon>
        <taxon>Eurotatoria</taxon>
        <taxon>Bdelloidea</taxon>
        <taxon>Philodinida</taxon>
        <taxon>Philodinidae</taxon>
        <taxon>Rotaria</taxon>
    </lineage>
</organism>
<reference evidence="2" key="1">
    <citation type="submission" date="2021-02" db="EMBL/GenBank/DDBJ databases">
        <authorList>
            <person name="Nowell W R."/>
        </authorList>
    </citation>
    <scope>NUCLEOTIDE SEQUENCE</scope>
</reference>
<comment type="caution">
    <text evidence="2">The sequence shown here is derived from an EMBL/GenBank/DDBJ whole genome shotgun (WGS) entry which is preliminary data.</text>
</comment>
<feature type="non-terminal residue" evidence="2">
    <location>
        <position position="47"/>
    </location>
</feature>
<dbReference type="EMBL" id="CAJOBG010111009">
    <property type="protein sequence ID" value="CAF4740421.1"/>
    <property type="molecule type" value="Genomic_DNA"/>
</dbReference>
<sequence>MTRWSSEYLLIKSIIGLGKKSINEITDVIDDNGLKFSNDDFVILQEA</sequence>